<gene>
    <name evidence="5" type="primary">rps11</name>
</gene>
<name>A0A411K3C1_9CARY</name>
<comment type="similarity">
    <text evidence="1 4">Belongs to the universal ribosomal protein uS11 family.</text>
</comment>
<evidence type="ECO:0000256" key="1">
    <source>
        <dbReference type="ARBA" id="ARBA00006194"/>
    </source>
</evidence>
<dbReference type="PIRSF" id="PIRSF002131">
    <property type="entry name" value="Ribosomal_S11"/>
    <property type="match status" value="1"/>
</dbReference>
<dbReference type="InterPro" id="IPR018102">
    <property type="entry name" value="Ribosomal_uS11_CS"/>
</dbReference>
<keyword evidence="5" id="KW-0934">Plastid</keyword>
<reference evidence="5" key="1">
    <citation type="journal article" date="2019" name="Mol. Phylogenet. Evol.">
        <title>Plastid phylogenomic insights into the evolution of Caryophyllales.</title>
        <authorList>
            <person name="Yao G."/>
            <person name="Jin J.J."/>
            <person name="Li H.T."/>
            <person name="Yang J.B."/>
            <person name="Shiva Mandala V."/>
            <person name="Croley M."/>
            <person name="Mostow R."/>
            <person name="Douglas N.A."/>
            <person name="Chase M.W."/>
            <person name="Christenhusz M.J."/>
            <person name="Soltis D.E."/>
            <person name="Soltis P.S."/>
            <person name="Smith S.A."/>
            <person name="Brockington S.F."/>
            <person name="Moore M.J."/>
            <person name="Yi T.S."/>
            <person name="Li D.Z."/>
        </authorList>
    </citation>
    <scope>NUCLEOTIDE SEQUENCE</scope>
</reference>
<dbReference type="PANTHER" id="PTHR11759">
    <property type="entry name" value="40S RIBOSOMAL PROTEIN S14/30S RIBOSOMAL PROTEIN S11"/>
    <property type="match status" value="1"/>
</dbReference>
<protein>
    <submittedName>
        <fullName evidence="5">Ribosomal protein S11</fullName>
    </submittedName>
</protein>
<dbReference type="Pfam" id="PF00411">
    <property type="entry name" value="Ribosomal_S11"/>
    <property type="match status" value="1"/>
</dbReference>
<evidence type="ECO:0000256" key="2">
    <source>
        <dbReference type="ARBA" id="ARBA00022980"/>
    </source>
</evidence>
<evidence type="ECO:0000313" key="5">
    <source>
        <dbReference type="EMBL" id="QBC71824.1"/>
    </source>
</evidence>
<sequence length="138" mass="15383">MAKPYSRTKGPINSRKNRSTGRIIIDNGIIHVQASYNNTTLTVTNTQGEVVAWASAGTCGIKGRQKRTPFAAESVARRVIRLVVMQEAEVRIKGSNRGRHLILRALRESGLFISRIRNLTPHPHNGCRPVKIPKKKHV</sequence>
<proteinExistence type="inferred from homology"/>
<evidence type="ECO:0000256" key="3">
    <source>
        <dbReference type="ARBA" id="ARBA00023274"/>
    </source>
</evidence>
<dbReference type="SUPFAM" id="SSF53137">
    <property type="entry name" value="Translational machinery components"/>
    <property type="match status" value="1"/>
</dbReference>
<evidence type="ECO:0000256" key="4">
    <source>
        <dbReference type="RuleBase" id="RU003629"/>
    </source>
</evidence>
<dbReference type="GO" id="GO:0006412">
    <property type="term" value="P:translation"/>
    <property type="evidence" value="ECO:0007669"/>
    <property type="project" value="InterPro"/>
</dbReference>
<dbReference type="NCBIfam" id="NF003698">
    <property type="entry name" value="PRK05309.1"/>
    <property type="match status" value="1"/>
</dbReference>
<dbReference type="GO" id="GO:0003735">
    <property type="term" value="F:structural constituent of ribosome"/>
    <property type="evidence" value="ECO:0007669"/>
    <property type="project" value="InterPro"/>
</dbReference>
<dbReference type="PROSITE" id="PS00054">
    <property type="entry name" value="RIBOSOMAL_S11"/>
    <property type="match status" value="1"/>
</dbReference>
<dbReference type="GO" id="GO:0005840">
    <property type="term" value="C:ribosome"/>
    <property type="evidence" value="ECO:0007669"/>
    <property type="project" value="UniProtKB-KW"/>
</dbReference>
<dbReference type="Gene3D" id="3.30.420.80">
    <property type="entry name" value="Ribosomal protein S11"/>
    <property type="match status" value="1"/>
</dbReference>
<organism evidence="5">
    <name type="scientific">Drosera indica</name>
    <dbReference type="NCBI Taxonomy" id="16680"/>
    <lineage>
        <taxon>Eukaryota</taxon>
        <taxon>Viridiplantae</taxon>
        <taxon>Streptophyta</taxon>
        <taxon>Embryophyta</taxon>
        <taxon>Tracheophyta</taxon>
        <taxon>Spermatophyta</taxon>
        <taxon>Magnoliopsida</taxon>
        <taxon>eudicotyledons</taxon>
        <taxon>Gunneridae</taxon>
        <taxon>Pentapetalae</taxon>
        <taxon>Caryophyllales</taxon>
        <taxon>Droseraceae</taxon>
        <taxon>Drosera</taxon>
    </lineage>
</organism>
<accession>A0A411K3C1</accession>
<keyword evidence="2 4" id="KW-0689">Ribosomal protein</keyword>
<dbReference type="HAMAP" id="MF_01310">
    <property type="entry name" value="Ribosomal_uS11"/>
    <property type="match status" value="1"/>
</dbReference>
<dbReference type="GO" id="GO:1990904">
    <property type="term" value="C:ribonucleoprotein complex"/>
    <property type="evidence" value="ECO:0007669"/>
    <property type="project" value="UniProtKB-KW"/>
</dbReference>
<dbReference type="AlphaFoldDB" id="A0A411K3C1"/>
<dbReference type="InterPro" id="IPR036967">
    <property type="entry name" value="Ribosomal_uS11_sf"/>
</dbReference>
<dbReference type="EMBL" id="MK397919">
    <property type="protein sequence ID" value="QBC71824.1"/>
    <property type="molecule type" value="Genomic_DNA"/>
</dbReference>
<keyword evidence="3 4" id="KW-0687">Ribonucleoprotein</keyword>
<geneLocation type="plastid" evidence="5"/>
<dbReference type="InterPro" id="IPR001971">
    <property type="entry name" value="Ribosomal_uS11"/>
</dbReference>